<proteinExistence type="predicted"/>
<reference evidence="1" key="1">
    <citation type="journal article" date="2019" name="Sci. Rep.">
        <title>Draft genome of Tanacetum cinerariifolium, the natural source of mosquito coil.</title>
        <authorList>
            <person name="Yamashiro T."/>
            <person name="Shiraishi A."/>
            <person name="Satake H."/>
            <person name="Nakayama K."/>
        </authorList>
    </citation>
    <scope>NUCLEOTIDE SEQUENCE</scope>
</reference>
<protein>
    <submittedName>
        <fullName evidence="1">Retrovirus-related Pol polyprotein from transposon TNT 1-94</fullName>
    </submittedName>
</protein>
<accession>A0A6L2KZL6</accession>
<organism evidence="1">
    <name type="scientific">Tanacetum cinerariifolium</name>
    <name type="common">Dalmatian daisy</name>
    <name type="synonym">Chrysanthemum cinerariifolium</name>
    <dbReference type="NCBI Taxonomy" id="118510"/>
    <lineage>
        <taxon>Eukaryota</taxon>
        <taxon>Viridiplantae</taxon>
        <taxon>Streptophyta</taxon>
        <taxon>Embryophyta</taxon>
        <taxon>Tracheophyta</taxon>
        <taxon>Spermatophyta</taxon>
        <taxon>Magnoliopsida</taxon>
        <taxon>eudicotyledons</taxon>
        <taxon>Gunneridae</taxon>
        <taxon>Pentapetalae</taxon>
        <taxon>asterids</taxon>
        <taxon>campanulids</taxon>
        <taxon>Asterales</taxon>
        <taxon>Asteraceae</taxon>
        <taxon>Asteroideae</taxon>
        <taxon>Anthemideae</taxon>
        <taxon>Anthemidinae</taxon>
        <taxon>Tanacetum</taxon>
    </lineage>
</organism>
<dbReference type="PANTHER" id="PTHR11439">
    <property type="entry name" value="GAG-POL-RELATED RETROTRANSPOSON"/>
    <property type="match status" value="1"/>
</dbReference>
<sequence length="258" mass="29285">MGPQRRLGIYVGYETSSIIRYVEPLTADVFIARFADCHFNEAIFPPLGGEKKTMRKMSHGANLLCCILILANEIGDIDEMFSYSITSDIISSDDDPEPKSIIDCQNRPDWDKWKDAMQTELNSLNKRMIFGPIVTTPRDVKPVGCRSVYVNDLNITGTNKEINEVVMHLKEDIEMKDLVNLLARFSSFPTKRHWNGIKHIFRYLRGATNLGLFYSNNSKQGLIGYADACYLSDPHKARFQTGYVFLNGGTAISRRSQK</sequence>
<dbReference type="AlphaFoldDB" id="A0A6L2KZL6"/>
<name>A0A6L2KZL6_TANCI</name>
<dbReference type="PANTHER" id="PTHR11439:SF486">
    <property type="entry name" value="RLK (RECEPTOR-LIKE KINASE) PROTEIN, PUTATIVE-RELATED"/>
    <property type="match status" value="1"/>
</dbReference>
<evidence type="ECO:0000313" key="1">
    <source>
        <dbReference type="EMBL" id="GEU53425.1"/>
    </source>
</evidence>
<gene>
    <name evidence="1" type="ORF">Tci_025403</name>
</gene>
<comment type="caution">
    <text evidence="1">The sequence shown here is derived from an EMBL/GenBank/DDBJ whole genome shotgun (WGS) entry which is preliminary data.</text>
</comment>
<dbReference type="EMBL" id="BKCJ010003171">
    <property type="protein sequence ID" value="GEU53425.1"/>
    <property type="molecule type" value="Genomic_DNA"/>
</dbReference>